<comment type="caution">
    <text evidence="1">The sequence shown here is derived from an EMBL/GenBank/DDBJ whole genome shotgun (WGS) entry which is preliminary data.</text>
</comment>
<evidence type="ECO:0000313" key="2">
    <source>
        <dbReference type="Proteomes" id="UP000664032"/>
    </source>
</evidence>
<proteinExistence type="predicted"/>
<sequence length="395" mass="44047">MDEKNLAMHKVEVDNTAQNASSNSEETSSKHLSRDDSDHVSIDPKAEQKLIRKLDFVLLPLFTLIYACNFIDRTAIGNARIAGLEKDLDMHGFDFNIALTTFYISYIVSEIPSNLALKRFGSIWIAFLVISFGAVAIGSAFVKSFGSLLVTRVLLGFAEGGTLSGLVYILARYYRRHELVLRVGIFFGLSPSLAGAFGGLLASGLLSVSDIGDVQRWRKIFLIEGIITIGFGILLIFFMPADPTVTRLFNDEERELAIARLDADQVVKTGGRKEPTTWKLVLRSFNFNDIPLLSRLRTLTQGFGQLGSVIADMADKRTTSVWTYLPTDAPDFHKGNTLNLITSVISCVITALGGVYILWENRKRDRGERDGRLEGKSQHEIEQLGYLHPEFRYQL</sequence>
<dbReference type="EMBL" id="JAFIQS020000007">
    <property type="protein sequence ID" value="KAH9479326.1"/>
    <property type="molecule type" value="Genomic_DNA"/>
</dbReference>
<organism evidence="1 2">
    <name type="scientific">Psilocybe cubensis</name>
    <name type="common">Psychedelic mushroom</name>
    <name type="synonym">Stropharia cubensis</name>
    <dbReference type="NCBI Taxonomy" id="181762"/>
    <lineage>
        <taxon>Eukaryota</taxon>
        <taxon>Fungi</taxon>
        <taxon>Dikarya</taxon>
        <taxon>Basidiomycota</taxon>
        <taxon>Agaricomycotina</taxon>
        <taxon>Agaricomycetes</taxon>
        <taxon>Agaricomycetidae</taxon>
        <taxon>Agaricales</taxon>
        <taxon>Agaricineae</taxon>
        <taxon>Strophariaceae</taxon>
        <taxon>Psilocybe</taxon>
    </lineage>
</organism>
<accession>A0ACB8GUS2</accession>
<dbReference type="Proteomes" id="UP000664032">
    <property type="component" value="Unassembled WGS sequence"/>
</dbReference>
<evidence type="ECO:0000313" key="1">
    <source>
        <dbReference type="EMBL" id="KAH9479326.1"/>
    </source>
</evidence>
<name>A0ACB8GUS2_PSICU</name>
<gene>
    <name evidence="1" type="ORF">JR316_0007916</name>
</gene>
<keyword evidence="2" id="KW-1185">Reference proteome</keyword>
<protein>
    <submittedName>
        <fullName evidence="1">Transporter</fullName>
    </submittedName>
</protein>
<reference evidence="1" key="1">
    <citation type="submission" date="2021-10" db="EMBL/GenBank/DDBJ databases">
        <title>Psilocybe cubensis genome.</title>
        <authorList>
            <person name="Mckernan K.J."/>
            <person name="Crawford S."/>
            <person name="Trippe A."/>
            <person name="Kane L.T."/>
            <person name="Mclaughlin S."/>
        </authorList>
    </citation>
    <scope>NUCLEOTIDE SEQUENCE</scope>
    <source>
        <strain evidence="1">MGC-MH-2018</strain>
    </source>
</reference>